<keyword evidence="4" id="KW-0548">Nucleotidyltransferase</keyword>
<dbReference type="GO" id="GO:0000166">
    <property type="term" value="F:nucleotide binding"/>
    <property type="evidence" value="ECO:0007669"/>
    <property type="project" value="UniProtKB-KW"/>
</dbReference>
<dbReference type="EMBL" id="BK013617">
    <property type="protein sequence ID" value="DAD50753.1"/>
    <property type="molecule type" value="Genomic_RNA"/>
</dbReference>
<reference evidence="11" key="1">
    <citation type="submission" date="2020-09" db="EMBL/GenBank/DDBJ databases">
        <title>Leviviricetes taxonomy.</title>
        <authorList>
            <person name="Stockdale S.R."/>
            <person name="Callanan J."/>
            <person name="Adriaenssens E.M."/>
            <person name="Kuhn J.H."/>
            <person name="Rumnieks J."/>
            <person name="Shkoporov A."/>
            <person name="Draper L.A."/>
            <person name="Ross P."/>
            <person name="Hill C."/>
        </authorList>
    </citation>
    <scope>NUCLEOTIDE SEQUENCE</scope>
</reference>
<evidence type="ECO:0000313" key="12">
    <source>
        <dbReference type="Proteomes" id="UP000679454"/>
    </source>
</evidence>
<dbReference type="SUPFAM" id="SSF56672">
    <property type="entry name" value="DNA/RNA polymerases"/>
    <property type="match status" value="1"/>
</dbReference>
<evidence type="ECO:0000256" key="5">
    <source>
        <dbReference type="ARBA" id="ARBA00022741"/>
    </source>
</evidence>
<dbReference type="Proteomes" id="UP000679454">
    <property type="component" value="Segment"/>
</dbReference>
<dbReference type="GO" id="GO:0039694">
    <property type="term" value="P:viral RNA genome replication"/>
    <property type="evidence" value="ECO:0007669"/>
    <property type="project" value="InterPro"/>
</dbReference>
<evidence type="ECO:0000256" key="7">
    <source>
        <dbReference type="ARBA" id="ARBA00030248"/>
    </source>
</evidence>
<protein>
    <recommendedName>
        <fullName evidence="1">RNA-directed RNA polymerase</fullName>
        <ecNumber evidence="1">2.7.7.48</ecNumber>
    </recommendedName>
    <alternativeName>
        <fullName evidence="7">RNA replicase beta chain</fullName>
    </alternativeName>
</protein>
<keyword evidence="6" id="KW-0693">Viral RNA replication</keyword>
<name>A0A8S5KZC7_9VIRU</name>
<organism evidence="11 12">
    <name type="scientific">ssRNA phage SRR6960803_10</name>
    <dbReference type="NCBI Taxonomy" id="2786613"/>
    <lineage>
        <taxon>Viruses</taxon>
        <taxon>Riboviria</taxon>
        <taxon>Orthornavirae</taxon>
        <taxon>Lenarviricota</taxon>
        <taxon>Leviviricetes</taxon>
        <taxon>Norzivirales</taxon>
        <taxon>Fiersviridae</taxon>
        <taxon>Nehwtovirus</taxon>
        <taxon>Nehwtovirus limadaptatum</taxon>
        <taxon>Kenamavirus limadaptatum</taxon>
    </lineage>
</organism>
<keyword evidence="9" id="KW-0479">Metal-binding</keyword>
<dbReference type="InterPro" id="IPR043502">
    <property type="entry name" value="DNA/RNA_pol_sf"/>
</dbReference>
<evidence type="ECO:0000256" key="6">
    <source>
        <dbReference type="ARBA" id="ARBA00022953"/>
    </source>
</evidence>
<evidence type="ECO:0000256" key="8">
    <source>
        <dbReference type="ARBA" id="ARBA00048744"/>
    </source>
</evidence>
<dbReference type="GO" id="GO:0046872">
    <property type="term" value="F:metal ion binding"/>
    <property type="evidence" value="ECO:0007669"/>
    <property type="project" value="UniProtKB-KW"/>
</dbReference>
<evidence type="ECO:0000256" key="9">
    <source>
        <dbReference type="PIRSR" id="PIRSR605093-1"/>
    </source>
</evidence>
<keyword evidence="5" id="KW-0547">Nucleotide-binding</keyword>
<keyword evidence="3" id="KW-0808">Transferase</keyword>
<feature type="domain" description="RdRp catalytic" evidence="10">
    <location>
        <begin position="276"/>
        <end position="411"/>
    </location>
</feature>
<dbReference type="GeneID" id="80398469"/>
<keyword evidence="12" id="KW-1185">Reference proteome</keyword>
<feature type="binding site" evidence="9">
    <location>
        <position position="291"/>
    </location>
    <ligand>
        <name>Mg(2+)</name>
        <dbReference type="ChEBI" id="CHEBI:18420"/>
        <label>2</label>
    </ligand>
</feature>
<evidence type="ECO:0000256" key="4">
    <source>
        <dbReference type="ARBA" id="ARBA00022695"/>
    </source>
</evidence>
<evidence type="ECO:0000313" key="11">
    <source>
        <dbReference type="EMBL" id="DAD50753.1"/>
    </source>
</evidence>
<gene>
    <name evidence="11" type="primary">SRR6960803_10_3</name>
</gene>
<dbReference type="InterPro" id="IPR005093">
    <property type="entry name" value="RNArep_beta"/>
</dbReference>
<feature type="binding site" evidence="9">
    <location>
        <position position="380"/>
    </location>
    <ligand>
        <name>Mg(2+)</name>
        <dbReference type="ChEBI" id="CHEBI:18420"/>
        <label>2</label>
    </ligand>
</feature>
<dbReference type="InterPro" id="IPR007096">
    <property type="entry name" value="RNA-dir_Rpol_cat_phage"/>
</dbReference>
<keyword evidence="2 11" id="KW-0696">RNA-directed RNA polymerase</keyword>
<accession>A0A8S5KZC7</accession>
<evidence type="ECO:0000259" key="10">
    <source>
        <dbReference type="PROSITE" id="PS50522"/>
    </source>
</evidence>
<dbReference type="EC" id="2.7.7.48" evidence="1"/>
<keyword evidence="9" id="KW-0460">Magnesium</keyword>
<comment type="catalytic activity">
    <reaction evidence="8">
        <text>RNA(n) + a ribonucleoside 5'-triphosphate = RNA(n+1) + diphosphate</text>
        <dbReference type="Rhea" id="RHEA:21248"/>
        <dbReference type="Rhea" id="RHEA-COMP:14527"/>
        <dbReference type="Rhea" id="RHEA-COMP:17342"/>
        <dbReference type="ChEBI" id="CHEBI:33019"/>
        <dbReference type="ChEBI" id="CHEBI:61557"/>
        <dbReference type="ChEBI" id="CHEBI:140395"/>
        <dbReference type="EC" id="2.7.7.48"/>
    </reaction>
</comment>
<sequence>MLFSLTEEAALEFWAQLDCAHSLSLTILAKHGLWAEILQKTVDPEDFDDSQAFSKAYAACSFLRKNPAVEGATAASRKKAAEEAFLVSEAQCFKTNLRLTPYLISPNQDMMQAKFLRLARKILHGWLGSCPPEIASPELNLERQKLGYNKRLGLSDLSRHGPGTTFSSAIRNPTAADKYSESLTSTRGAVWYLFHIAGTLWSRELAENAKPLHDKVIFTQGNRFTTVPKDAVKDRGICIEASLNVYAQLGVGQALRRNLRKKTGWDLDNAAGIHRKMAQEASLLGHLATIDLSNASDTLAYRLVEYLFANTTWWGHLNDLRSSKTFFRGKWYLLEKFSSMGNGYTFELETLIFACLASAAIQAEGGSGILGHDLFVFGDDIIVPVNAAETVVAFLKWAGFTPNEKKTFLTGSFRESCGGDYFRGQAVRPYFLKKELVYGTQSAFSLHNGARPVLENCGINSPWFLGWVRSRCLPAGLRSFGGPTRLGDSVLHGVQAKWKWSYGIRWIRTIRWNDPITVDWRYWSSTVRLACRVTGVGGRHGIVSRGVKPTCVPEWVSDS</sequence>
<evidence type="ECO:0000256" key="3">
    <source>
        <dbReference type="ARBA" id="ARBA00022679"/>
    </source>
</evidence>
<evidence type="ECO:0000256" key="2">
    <source>
        <dbReference type="ARBA" id="ARBA00022484"/>
    </source>
</evidence>
<dbReference type="KEGG" id="vg:80398469"/>
<evidence type="ECO:0000256" key="1">
    <source>
        <dbReference type="ARBA" id="ARBA00012494"/>
    </source>
</evidence>
<dbReference type="Pfam" id="PF03431">
    <property type="entry name" value="RNA_replicase_B"/>
    <property type="match status" value="1"/>
</dbReference>
<dbReference type="RefSeq" id="YP_010769450.1">
    <property type="nucleotide sequence ID" value="NC_073978.1"/>
</dbReference>
<proteinExistence type="predicted"/>
<comment type="cofactor">
    <cofactor evidence="9">
        <name>Mg(2+)</name>
        <dbReference type="ChEBI" id="CHEBI:18420"/>
    </cofactor>
    <text evidence="9">Binds 2 Mg(2+) per subunit.</text>
</comment>
<dbReference type="GO" id="GO:0003968">
    <property type="term" value="F:RNA-directed RNA polymerase activity"/>
    <property type="evidence" value="ECO:0007669"/>
    <property type="project" value="UniProtKB-KW"/>
</dbReference>
<feature type="binding site" evidence="9">
    <location>
        <position position="379"/>
    </location>
    <ligand>
        <name>Mg(2+)</name>
        <dbReference type="ChEBI" id="CHEBI:18420"/>
        <label>2</label>
    </ligand>
</feature>
<dbReference type="PROSITE" id="PS50522">
    <property type="entry name" value="RDRP_PHAGE"/>
    <property type="match status" value="1"/>
</dbReference>